<dbReference type="SUPFAM" id="SSF53756">
    <property type="entry name" value="UDP-Glycosyltransferase/glycogen phosphorylase"/>
    <property type="match status" value="1"/>
</dbReference>
<dbReference type="EMBL" id="CP114029">
    <property type="protein sequence ID" value="WAP70731.1"/>
    <property type="molecule type" value="Genomic_DNA"/>
</dbReference>
<dbReference type="Gene3D" id="3.40.50.2000">
    <property type="entry name" value="Glycogen Phosphorylase B"/>
    <property type="match status" value="1"/>
</dbReference>
<keyword evidence="2" id="KW-1185">Reference proteome</keyword>
<name>A0ABY7C670_9HYPH</name>
<accession>A0ABY7C670</accession>
<keyword evidence="1" id="KW-0328">Glycosyltransferase</keyword>
<dbReference type="GO" id="GO:0016757">
    <property type="term" value="F:glycosyltransferase activity"/>
    <property type="evidence" value="ECO:0007669"/>
    <property type="project" value="UniProtKB-KW"/>
</dbReference>
<reference evidence="1" key="1">
    <citation type="submission" date="2022-12" db="EMBL/GenBank/DDBJ databases">
        <title>Jiella pelagia sp. nov., isolated from phosphonate enriched culture of Northwest Pacific surface seawater.</title>
        <authorList>
            <person name="Shin D.Y."/>
            <person name="Hwang C.Y."/>
        </authorList>
    </citation>
    <scope>NUCLEOTIDE SEQUENCE</scope>
    <source>
        <strain evidence="1">HL-NP1</strain>
    </source>
</reference>
<proteinExistence type="predicted"/>
<organism evidence="1 2">
    <name type="scientific">Jiella pelagia</name>
    <dbReference type="NCBI Taxonomy" id="2986949"/>
    <lineage>
        <taxon>Bacteria</taxon>
        <taxon>Pseudomonadati</taxon>
        <taxon>Pseudomonadota</taxon>
        <taxon>Alphaproteobacteria</taxon>
        <taxon>Hyphomicrobiales</taxon>
        <taxon>Aurantimonadaceae</taxon>
        <taxon>Jiella</taxon>
    </lineage>
</organism>
<dbReference type="EC" id="2.4.-.-" evidence="1"/>
<sequence length="289" mass="31945">MQDNALAWVCPVVPQFPEVQEHIGFSFVVSDVIDDQREWPVSPEQRQALQENYDRTFAATDVALANCQPVADWLRREGLATRMVPNGADSFPGVREWEVPDALARLPRPIIGYCGNLGDRIDWDLIAAVADAQPDWSIVLIGAAPKMAEAGPVFARKNVTALGVVPYEQAVRHIAAFDAAMIPHRDSGLTQRMNPLKLYVYRALGVPVVTTPIANIDDFSNDVLIGRDPVDFIAKLDTARLRRAAHGRDLPDPTAFESLLWPQRMRDIMAHVGAVFASSRTETKVTPAM</sequence>
<protein>
    <submittedName>
        <fullName evidence="1">Glycosyltransferase</fullName>
        <ecNumber evidence="1">2.4.-.-</ecNumber>
    </submittedName>
</protein>
<dbReference type="Pfam" id="PF13692">
    <property type="entry name" value="Glyco_trans_1_4"/>
    <property type="match status" value="1"/>
</dbReference>
<keyword evidence="1" id="KW-0808">Transferase</keyword>
<evidence type="ECO:0000313" key="1">
    <source>
        <dbReference type="EMBL" id="WAP70731.1"/>
    </source>
</evidence>
<gene>
    <name evidence="1" type="ORF">OH818_12355</name>
</gene>
<evidence type="ECO:0000313" key="2">
    <source>
        <dbReference type="Proteomes" id="UP001164020"/>
    </source>
</evidence>
<dbReference type="Proteomes" id="UP001164020">
    <property type="component" value="Chromosome"/>
</dbReference>
<dbReference type="RefSeq" id="WP_268883257.1">
    <property type="nucleotide sequence ID" value="NZ_CP114029.1"/>
</dbReference>